<feature type="region of interest" description="Disordered" evidence="1">
    <location>
        <begin position="1"/>
        <end position="23"/>
    </location>
</feature>
<evidence type="ECO:0000313" key="2">
    <source>
        <dbReference type="EMBL" id="KAF7810926.1"/>
    </source>
</evidence>
<keyword evidence="3" id="KW-1185">Reference proteome</keyword>
<sequence length="23" mass="2382">MGFLPSDQSWGSPASEAEHGGSF</sequence>
<name>A0A834SW45_9FABA</name>
<organism evidence="2 3">
    <name type="scientific">Senna tora</name>
    <dbReference type="NCBI Taxonomy" id="362788"/>
    <lineage>
        <taxon>Eukaryota</taxon>
        <taxon>Viridiplantae</taxon>
        <taxon>Streptophyta</taxon>
        <taxon>Embryophyta</taxon>
        <taxon>Tracheophyta</taxon>
        <taxon>Spermatophyta</taxon>
        <taxon>Magnoliopsida</taxon>
        <taxon>eudicotyledons</taxon>
        <taxon>Gunneridae</taxon>
        <taxon>Pentapetalae</taxon>
        <taxon>rosids</taxon>
        <taxon>fabids</taxon>
        <taxon>Fabales</taxon>
        <taxon>Fabaceae</taxon>
        <taxon>Caesalpinioideae</taxon>
        <taxon>Cassia clade</taxon>
        <taxon>Senna</taxon>
    </lineage>
</organism>
<protein>
    <submittedName>
        <fullName evidence="2">Uncharacterized protein</fullName>
    </submittedName>
</protein>
<evidence type="ECO:0000313" key="3">
    <source>
        <dbReference type="Proteomes" id="UP000634136"/>
    </source>
</evidence>
<dbReference type="EMBL" id="JAAIUW010000010">
    <property type="protein sequence ID" value="KAF7810926.1"/>
    <property type="molecule type" value="Genomic_DNA"/>
</dbReference>
<comment type="caution">
    <text evidence="2">The sequence shown here is derived from an EMBL/GenBank/DDBJ whole genome shotgun (WGS) entry which is preliminary data.</text>
</comment>
<reference evidence="2" key="1">
    <citation type="submission" date="2020-09" db="EMBL/GenBank/DDBJ databases">
        <title>Genome-Enabled Discovery of Anthraquinone Biosynthesis in Senna tora.</title>
        <authorList>
            <person name="Kang S.-H."/>
            <person name="Pandey R.P."/>
            <person name="Lee C.-M."/>
            <person name="Sim J.-S."/>
            <person name="Jeong J.-T."/>
            <person name="Choi B.-S."/>
            <person name="Jung M."/>
            <person name="Ginzburg D."/>
            <person name="Zhao K."/>
            <person name="Won S.Y."/>
            <person name="Oh T.-J."/>
            <person name="Yu Y."/>
            <person name="Kim N.-H."/>
            <person name="Lee O.R."/>
            <person name="Lee T.-H."/>
            <person name="Bashyal P."/>
            <person name="Kim T.-S."/>
            <person name="Lee W.-H."/>
            <person name="Kawkins C."/>
            <person name="Kim C.-K."/>
            <person name="Kim J.S."/>
            <person name="Ahn B.O."/>
            <person name="Rhee S.Y."/>
            <person name="Sohng J.K."/>
        </authorList>
    </citation>
    <scope>NUCLEOTIDE SEQUENCE</scope>
    <source>
        <tissue evidence="2">Leaf</tissue>
    </source>
</reference>
<dbReference type="AlphaFoldDB" id="A0A834SW45"/>
<evidence type="ECO:0000256" key="1">
    <source>
        <dbReference type="SAM" id="MobiDB-lite"/>
    </source>
</evidence>
<dbReference type="Proteomes" id="UP000634136">
    <property type="component" value="Unassembled WGS sequence"/>
</dbReference>
<gene>
    <name evidence="2" type="ORF">G2W53_031902</name>
</gene>
<proteinExistence type="predicted"/>
<accession>A0A834SW45</accession>
<feature type="compositionally biased region" description="Polar residues" evidence="1">
    <location>
        <begin position="1"/>
        <end position="12"/>
    </location>
</feature>